<dbReference type="OrthoDB" id="6262491at2759"/>
<dbReference type="GO" id="GO:0036064">
    <property type="term" value="C:ciliary basal body"/>
    <property type="evidence" value="ECO:0007669"/>
    <property type="project" value="TreeGrafter"/>
</dbReference>
<name>A0A177AZM0_9BILA</name>
<dbReference type="PANTHER" id="PTHR44499">
    <property type="entry name" value="JOUBERIN"/>
    <property type="match status" value="1"/>
</dbReference>
<dbReference type="SMART" id="SM00320">
    <property type="entry name" value="WD40"/>
    <property type="match status" value="2"/>
</dbReference>
<dbReference type="PROSITE" id="PS50082">
    <property type="entry name" value="WD_REPEATS_2"/>
    <property type="match status" value="1"/>
</dbReference>
<dbReference type="SUPFAM" id="SSF50978">
    <property type="entry name" value="WD40 repeat-like"/>
    <property type="match status" value="1"/>
</dbReference>
<dbReference type="PANTHER" id="PTHR44499:SF1">
    <property type="entry name" value="JOUBERIN"/>
    <property type="match status" value="1"/>
</dbReference>
<dbReference type="Proteomes" id="UP000078046">
    <property type="component" value="Unassembled WGS sequence"/>
</dbReference>
<dbReference type="AlphaFoldDB" id="A0A177AZM0"/>
<protein>
    <submittedName>
        <fullName evidence="2">Uncharacterized protein</fullName>
    </submittedName>
</protein>
<keyword evidence="3" id="KW-1185">Reference proteome</keyword>
<accession>A0A177AZM0</accession>
<proteinExistence type="predicted"/>
<dbReference type="InterPro" id="IPR052803">
    <property type="entry name" value="Cilium-Associated_Jouberin"/>
</dbReference>
<feature type="repeat" description="WD" evidence="1">
    <location>
        <begin position="37"/>
        <end position="78"/>
    </location>
</feature>
<gene>
    <name evidence="2" type="ORF">A3Q56_05654</name>
</gene>
<dbReference type="GO" id="GO:0044458">
    <property type="term" value="P:motile cilium assembly"/>
    <property type="evidence" value="ECO:0007669"/>
    <property type="project" value="TreeGrafter"/>
</dbReference>
<dbReference type="InterPro" id="IPR015943">
    <property type="entry name" value="WD40/YVTN_repeat-like_dom_sf"/>
</dbReference>
<evidence type="ECO:0000256" key="1">
    <source>
        <dbReference type="PROSITE-ProRule" id="PRU00221"/>
    </source>
</evidence>
<evidence type="ECO:0000313" key="2">
    <source>
        <dbReference type="EMBL" id="OAF66624.1"/>
    </source>
</evidence>
<dbReference type="InterPro" id="IPR036322">
    <property type="entry name" value="WD40_repeat_dom_sf"/>
</dbReference>
<comment type="caution">
    <text evidence="2">The sequence shown here is derived from an EMBL/GenBank/DDBJ whole genome shotgun (WGS) entry which is preliminary data.</text>
</comment>
<keyword evidence="1" id="KW-0853">WD repeat</keyword>
<evidence type="ECO:0000313" key="3">
    <source>
        <dbReference type="Proteomes" id="UP000078046"/>
    </source>
</evidence>
<reference evidence="2 3" key="1">
    <citation type="submission" date="2016-04" db="EMBL/GenBank/DDBJ databases">
        <title>The genome of Intoshia linei affirms orthonectids as highly simplified spiralians.</title>
        <authorList>
            <person name="Mikhailov K.V."/>
            <person name="Slusarev G.S."/>
            <person name="Nikitin M.A."/>
            <person name="Logacheva M.D."/>
            <person name="Penin A."/>
            <person name="Aleoshin V."/>
            <person name="Panchin Y.V."/>
        </authorList>
    </citation>
    <scope>NUCLEOTIDE SEQUENCE [LARGE SCALE GENOMIC DNA]</scope>
    <source>
        <strain evidence="2">Intl2013</strain>
        <tissue evidence="2">Whole animal</tissue>
    </source>
</reference>
<sequence>MSLDMTNDGKYLLCVTRENGIKIVDMRQKTVINKILDEGYDREICRASFSPDGSYIVAGSTNGRMFFWNTNDVSLNKIVIDKRLESESKNFDELYSQLAHITCAIWNPEANFVVSGDTHGVITYYD</sequence>
<organism evidence="2 3">
    <name type="scientific">Intoshia linei</name>
    <dbReference type="NCBI Taxonomy" id="1819745"/>
    <lineage>
        <taxon>Eukaryota</taxon>
        <taxon>Metazoa</taxon>
        <taxon>Spiralia</taxon>
        <taxon>Lophotrochozoa</taxon>
        <taxon>Mesozoa</taxon>
        <taxon>Orthonectida</taxon>
        <taxon>Rhopaluridae</taxon>
        <taxon>Intoshia</taxon>
    </lineage>
</organism>
<dbReference type="EMBL" id="LWCA01000877">
    <property type="protein sequence ID" value="OAF66624.1"/>
    <property type="molecule type" value="Genomic_DNA"/>
</dbReference>
<dbReference type="Pfam" id="PF00400">
    <property type="entry name" value="WD40"/>
    <property type="match status" value="2"/>
</dbReference>
<dbReference type="InterPro" id="IPR001680">
    <property type="entry name" value="WD40_rpt"/>
</dbReference>
<dbReference type="Gene3D" id="2.130.10.10">
    <property type="entry name" value="YVTN repeat-like/Quinoprotein amine dehydrogenase"/>
    <property type="match status" value="1"/>
</dbReference>